<name>A0A0G3M3F1_CHRGL</name>
<dbReference type="KEGG" id="cgn:OK18_13160"/>
<organism evidence="2 3">
    <name type="scientific">Chryseobacterium gallinarum</name>
    <dbReference type="NCBI Taxonomy" id="1324352"/>
    <lineage>
        <taxon>Bacteria</taxon>
        <taxon>Pseudomonadati</taxon>
        <taxon>Bacteroidota</taxon>
        <taxon>Flavobacteriia</taxon>
        <taxon>Flavobacteriales</taxon>
        <taxon>Weeksellaceae</taxon>
        <taxon>Chryseobacterium group</taxon>
        <taxon>Chryseobacterium</taxon>
    </lineage>
</organism>
<feature type="transmembrane region" description="Helical" evidence="1">
    <location>
        <begin position="196"/>
        <end position="216"/>
    </location>
</feature>
<evidence type="ECO:0000313" key="2">
    <source>
        <dbReference type="EMBL" id="AKK73424.1"/>
    </source>
</evidence>
<gene>
    <name evidence="2" type="ORF">OK18_13160</name>
</gene>
<feature type="transmembrane region" description="Helical" evidence="1">
    <location>
        <begin position="287"/>
        <end position="305"/>
    </location>
</feature>
<evidence type="ECO:0008006" key="4">
    <source>
        <dbReference type="Google" id="ProtNLM"/>
    </source>
</evidence>
<dbReference type="PATRIC" id="fig|1324352.5.peg.2733"/>
<reference evidence="2 3" key="1">
    <citation type="submission" date="2014-11" db="EMBL/GenBank/DDBJ databases">
        <authorList>
            <person name="Park G.-S."/>
            <person name="Hong S.-J."/>
            <person name="Jung B.K."/>
            <person name="Khan A.R."/>
            <person name="Kwak Y."/>
            <person name="Shin J.-H."/>
        </authorList>
    </citation>
    <scope>NUCLEOTIDE SEQUENCE [LARGE SCALE GENOMIC DNA]</scope>
    <source>
        <strain evidence="2 3">DSM 27622</strain>
    </source>
</reference>
<sequence length="385" mass="44934">MKGKEEYMIKISKDIQFYGYTGFLIIVLAYCIVQLYIKSHLPELGWTVSDWLINYEDGGFKRRGLSGSILFFIQDSFGIPLNTQIFFIQSLFFIIIFYFFIRLVISKKVNWDILILACSPLCLLFIPVSIFNSGRKEIIVIALMVYFVTGRITGLKKYVLFIGFIIGLFLHELFYFYLPFLMAASIVKTNKIDFKYLGGLFVTSTAVMLILFFYGGEINQGQSLELLKQRGIELGTFNIFTYNVVEERKSMIEAYQSYILFGAELILMVLLFFIFVKKYIPQKLKAFKIFTLISLLWVSPLYFLGADWFRWNHIYSVLLMVLIIAAMPDNDQKTVSIEGRFNTPLLMIMILFFIVFYLHIQYDSSGNSEEYLLQYIQDKISFLKI</sequence>
<feature type="transmembrane region" description="Helical" evidence="1">
    <location>
        <begin position="311"/>
        <end position="329"/>
    </location>
</feature>
<dbReference type="STRING" id="1324352.OK18_13160"/>
<feature type="transmembrane region" description="Helical" evidence="1">
    <location>
        <begin position="85"/>
        <end position="105"/>
    </location>
</feature>
<dbReference type="EMBL" id="CP009928">
    <property type="protein sequence ID" value="AKK73424.1"/>
    <property type="molecule type" value="Genomic_DNA"/>
</dbReference>
<feature type="transmembrane region" description="Helical" evidence="1">
    <location>
        <begin position="111"/>
        <end position="131"/>
    </location>
</feature>
<keyword evidence="1" id="KW-1133">Transmembrane helix</keyword>
<proteinExistence type="predicted"/>
<dbReference type="AlphaFoldDB" id="A0A0G3M3F1"/>
<feature type="transmembrane region" description="Helical" evidence="1">
    <location>
        <begin position="341"/>
        <end position="360"/>
    </location>
</feature>
<feature type="transmembrane region" description="Helical" evidence="1">
    <location>
        <begin position="17"/>
        <end position="37"/>
    </location>
</feature>
<accession>A0A0G3M3F1</accession>
<feature type="transmembrane region" description="Helical" evidence="1">
    <location>
        <begin position="138"/>
        <end position="154"/>
    </location>
</feature>
<feature type="transmembrane region" description="Helical" evidence="1">
    <location>
        <begin position="255"/>
        <end position="275"/>
    </location>
</feature>
<evidence type="ECO:0000313" key="3">
    <source>
        <dbReference type="Proteomes" id="UP000035213"/>
    </source>
</evidence>
<keyword evidence="1" id="KW-0472">Membrane</keyword>
<dbReference type="Proteomes" id="UP000035213">
    <property type="component" value="Chromosome"/>
</dbReference>
<feature type="transmembrane region" description="Helical" evidence="1">
    <location>
        <begin position="160"/>
        <end position="184"/>
    </location>
</feature>
<protein>
    <recommendedName>
        <fullName evidence="4">EpsG family protein</fullName>
    </recommendedName>
</protein>
<keyword evidence="1" id="KW-0812">Transmembrane</keyword>
<evidence type="ECO:0000256" key="1">
    <source>
        <dbReference type="SAM" id="Phobius"/>
    </source>
</evidence>